<dbReference type="InterPro" id="IPR027558">
    <property type="entry name" value="Pre_pil_HX9DG_C"/>
</dbReference>
<dbReference type="SUPFAM" id="SSF54523">
    <property type="entry name" value="Pili subunits"/>
    <property type="match status" value="1"/>
</dbReference>
<evidence type="ECO:0000313" key="3">
    <source>
        <dbReference type="Proteomes" id="UP001216907"/>
    </source>
</evidence>
<organism evidence="2 3">
    <name type="scientific">Paludisphaera mucosa</name>
    <dbReference type="NCBI Taxonomy" id="3030827"/>
    <lineage>
        <taxon>Bacteria</taxon>
        <taxon>Pseudomonadati</taxon>
        <taxon>Planctomycetota</taxon>
        <taxon>Planctomycetia</taxon>
        <taxon>Isosphaerales</taxon>
        <taxon>Isosphaeraceae</taxon>
        <taxon>Paludisphaera</taxon>
    </lineage>
</organism>
<dbReference type="PANTHER" id="PTHR30093:SF2">
    <property type="entry name" value="TYPE II SECRETION SYSTEM PROTEIN H"/>
    <property type="match status" value="1"/>
</dbReference>
<dbReference type="Proteomes" id="UP001216907">
    <property type="component" value="Unassembled WGS sequence"/>
</dbReference>
<dbReference type="InterPro" id="IPR011453">
    <property type="entry name" value="DUF1559"/>
</dbReference>
<accession>A0ABT6FB71</accession>
<dbReference type="EMBL" id="JARRAG010000002">
    <property type="protein sequence ID" value="MDG3004791.1"/>
    <property type="molecule type" value="Genomic_DNA"/>
</dbReference>
<dbReference type="InterPro" id="IPR012902">
    <property type="entry name" value="N_methyl_site"/>
</dbReference>
<dbReference type="NCBIfam" id="TIGR04294">
    <property type="entry name" value="pre_pil_HX9DG"/>
    <property type="match status" value="1"/>
</dbReference>
<gene>
    <name evidence="2" type="ORF">PZE19_13465</name>
</gene>
<dbReference type="PROSITE" id="PS00409">
    <property type="entry name" value="PROKAR_NTER_METHYL"/>
    <property type="match status" value="1"/>
</dbReference>
<sequence>METSRLPRRGFTLIELLVVIAIIAVLIALLLPAVQSAREAARRMQCTNNLKQIALGAVNYESATGALPPVLMVQGAGFQTNLGFASLVRLCPFIEQNAAYNAGNFMQAFFQPENWTIPGIAISTFTCPSDPSTGEAERLQFGPDTFRQVHSHYSGFVGPWNAFGLSGGPSGLFIVPGLNQYAKGPIIADLVTLASITDGTSNTMMYSENGHGVFGQTTRPQFHIWSGNDASGASLETRFAPNWGRKYSDPTGDPSNQALRNWAISNAMSFHPGGVNVALCDGSVRFLKDSIDSWTITSPQINGLPTGGTPASPYGITLAPGSKFGVYQALSTRNGGEVISADQY</sequence>
<evidence type="ECO:0000313" key="2">
    <source>
        <dbReference type="EMBL" id="MDG3004791.1"/>
    </source>
</evidence>
<comment type="caution">
    <text evidence="2">The sequence shown here is derived from an EMBL/GenBank/DDBJ whole genome shotgun (WGS) entry which is preliminary data.</text>
</comment>
<dbReference type="Pfam" id="PF07963">
    <property type="entry name" value="N_methyl"/>
    <property type="match status" value="1"/>
</dbReference>
<proteinExistence type="predicted"/>
<keyword evidence="3" id="KW-1185">Reference proteome</keyword>
<dbReference type="NCBIfam" id="TIGR02532">
    <property type="entry name" value="IV_pilin_GFxxxE"/>
    <property type="match status" value="1"/>
</dbReference>
<dbReference type="Pfam" id="PF07596">
    <property type="entry name" value="SBP_bac_10"/>
    <property type="match status" value="1"/>
</dbReference>
<dbReference type="InterPro" id="IPR016187">
    <property type="entry name" value="CTDL_fold"/>
</dbReference>
<name>A0ABT6FB71_9BACT</name>
<evidence type="ECO:0000259" key="1">
    <source>
        <dbReference type="Pfam" id="PF07596"/>
    </source>
</evidence>
<dbReference type="RefSeq" id="WP_277861143.1">
    <property type="nucleotide sequence ID" value="NZ_JARRAG010000002.1"/>
</dbReference>
<dbReference type="PANTHER" id="PTHR30093">
    <property type="entry name" value="GENERAL SECRETION PATHWAY PROTEIN G"/>
    <property type="match status" value="1"/>
</dbReference>
<reference evidence="2 3" key="1">
    <citation type="submission" date="2023-03" db="EMBL/GenBank/DDBJ databases">
        <title>Paludisphaera mucosa sp. nov. a novel planctomycete from northern fen.</title>
        <authorList>
            <person name="Ivanova A."/>
        </authorList>
    </citation>
    <scope>NUCLEOTIDE SEQUENCE [LARGE SCALE GENOMIC DNA]</scope>
    <source>
        <strain evidence="2 3">Pla2</strain>
    </source>
</reference>
<feature type="domain" description="DUF1559" evidence="1">
    <location>
        <begin position="35"/>
        <end position="292"/>
    </location>
</feature>
<dbReference type="SUPFAM" id="SSF56436">
    <property type="entry name" value="C-type lectin-like"/>
    <property type="match status" value="1"/>
</dbReference>
<dbReference type="InterPro" id="IPR045584">
    <property type="entry name" value="Pilin-like"/>
</dbReference>
<dbReference type="Gene3D" id="3.30.700.10">
    <property type="entry name" value="Glycoprotein, Type 4 Pilin"/>
    <property type="match status" value="1"/>
</dbReference>
<protein>
    <submittedName>
        <fullName evidence="2">DUF1559 domain-containing protein</fullName>
    </submittedName>
</protein>